<name>A0ACD4C2G8_9BACI</name>
<sequence length="392" mass="46826">MTPKQRLDLSGIPNELLLIIDILKHDTLQENRFRASSIDWEEFIKLVKHHRVYPQVYIKLVEYPITLIPHHVMELLKQLYQKNTFHMLHLSGEMVKVSQLFSDNSIKALFLKGPILATDIYGGLSLRTCSDLDVLIHIDYLDEVDALLKYNGYKKDDYITTVLSDWKWRHHHVTYYHPENKVKVEIHWRLNPGPSKEPSFNELWSSRREKPINSHSSLAYLGREHLLCFLLTHGARHGWSRLRWLEDVRLLLQQDIEWEDLDGILSDYQCTHIYKKTLLLCTELFNTTTHLGDERIFVNKQTFRLAQQTLYYLENKVNLHSPSLSVEIAEYHKKYLFLIKPFQQKVWFYLSLLHPYPEDLHTLYLPKKLHFLYFPLRPFLSVWRRTRKNALQ</sequence>
<keyword evidence="2" id="KW-1185">Reference proteome</keyword>
<proteinExistence type="predicted"/>
<dbReference type="EMBL" id="CP104558">
    <property type="protein sequence ID" value="UXH42745.1"/>
    <property type="molecule type" value="Genomic_DNA"/>
</dbReference>
<reference evidence="1" key="1">
    <citation type="submission" date="2022-09" db="EMBL/GenBank/DDBJ databases">
        <title>Complete genome sequence of Rossellomorea vietnamensis strain RL-WG62, a newly isolated PGPR with the potential for plant salinity stress alleviation.</title>
        <authorList>
            <person name="Ren L."/>
            <person name="Wang G."/>
            <person name="Hu H."/>
        </authorList>
    </citation>
    <scope>NUCLEOTIDE SEQUENCE</scope>
    <source>
        <strain evidence="1">RL-WG62</strain>
    </source>
</reference>
<evidence type="ECO:0000313" key="2">
    <source>
        <dbReference type="Proteomes" id="UP001064027"/>
    </source>
</evidence>
<evidence type="ECO:0000313" key="1">
    <source>
        <dbReference type="EMBL" id="UXH42745.1"/>
    </source>
</evidence>
<gene>
    <name evidence="1" type="ORF">N5C46_13510</name>
</gene>
<accession>A0ACD4C2G8</accession>
<organism evidence="1 2">
    <name type="scientific">Rossellomorea vietnamensis</name>
    <dbReference type="NCBI Taxonomy" id="218284"/>
    <lineage>
        <taxon>Bacteria</taxon>
        <taxon>Bacillati</taxon>
        <taxon>Bacillota</taxon>
        <taxon>Bacilli</taxon>
        <taxon>Bacillales</taxon>
        <taxon>Bacillaceae</taxon>
        <taxon>Rossellomorea</taxon>
    </lineage>
</organism>
<dbReference type="Proteomes" id="UP001064027">
    <property type="component" value="Chromosome"/>
</dbReference>
<protein>
    <submittedName>
        <fullName evidence="1">Nucleotidyltransferase family protein</fullName>
    </submittedName>
</protein>